<dbReference type="InterPro" id="IPR018060">
    <property type="entry name" value="HTH_AraC"/>
</dbReference>
<evidence type="ECO:0000256" key="2">
    <source>
        <dbReference type="ARBA" id="ARBA00023125"/>
    </source>
</evidence>
<proteinExistence type="predicted"/>
<organism evidence="5 6">
    <name type="scientific">Allomuricauda ruestringensis (strain DSM 13258 / CIP 107369 / LMG 19739 / B1)</name>
    <name type="common">Muricauda ruestringensis</name>
    <dbReference type="NCBI Taxonomy" id="886377"/>
    <lineage>
        <taxon>Bacteria</taxon>
        <taxon>Pseudomonadati</taxon>
        <taxon>Bacteroidota</taxon>
        <taxon>Flavobacteriia</taxon>
        <taxon>Flavobacteriales</taxon>
        <taxon>Flavobacteriaceae</taxon>
        <taxon>Flagellimonas</taxon>
    </lineage>
</organism>
<dbReference type="HOGENOM" id="CLU_066193_1_1_10"/>
<dbReference type="RefSeq" id="WP_014034307.1">
    <property type="nucleotide sequence ID" value="NC_015945.1"/>
</dbReference>
<dbReference type="Proteomes" id="UP000008908">
    <property type="component" value="Chromosome"/>
</dbReference>
<dbReference type="GO" id="GO:0043565">
    <property type="term" value="F:sequence-specific DNA binding"/>
    <property type="evidence" value="ECO:0007669"/>
    <property type="project" value="InterPro"/>
</dbReference>
<dbReference type="Pfam" id="PF12833">
    <property type="entry name" value="HTH_18"/>
    <property type="match status" value="1"/>
</dbReference>
<evidence type="ECO:0000259" key="4">
    <source>
        <dbReference type="PROSITE" id="PS01124"/>
    </source>
</evidence>
<keyword evidence="2" id="KW-0238">DNA-binding</keyword>
<dbReference type="InterPro" id="IPR009057">
    <property type="entry name" value="Homeodomain-like_sf"/>
</dbReference>
<dbReference type="GO" id="GO:0003700">
    <property type="term" value="F:DNA-binding transcription factor activity"/>
    <property type="evidence" value="ECO:0007669"/>
    <property type="project" value="InterPro"/>
</dbReference>
<dbReference type="Gene3D" id="1.10.10.60">
    <property type="entry name" value="Homeodomain-like"/>
    <property type="match status" value="1"/>
</dbReference>
<keyword evidence="6" id="KW-1185">Reference proteome</keyword>
<keyword evidence="1" id="KW-0805">Transcription regulation</keyword>
<reference evidence="5 6" key="2">
    <citation type="journal article" date="2012" name="Stand. Genomic Sci.">
        <title>Complete genome sequence of the facultatively anaerobic, appendaged bacterium Muricauda ruestringensis type strain (B1(T)).</title>
        <authorList>
            <person name="Huntemann M."/>
            <person name="Teshima H."/>
            <person name="Lapidus A."/>
            <person name="Nolan M."/>
            <person name="Lucas S."/>
            <person name="Hammon N."/>
            <person name="Deshpande S."/>
            <person name="Cheng J.F."/>
            <person name="Tapia R."/>
            <person name="Goodwin L.A."/>
            <person name="Pitluck S."/>
            <person name="Liolios K."/>
            <person name="Pagani I."/>
            <person name="Ivanova N."/>
            <person name="Mavromatis K."/>
            <person name="Mikhailova N."/>
            <person name="Pati A."/>
            <person name="Chen A."/>
            <person name="Palaniappan K."/>
            <person name="Land M."/>
            <person name="Hauser L."/>
            <person name="Pan C."/>
            <person name="Brambilla E.M."/>
            <person name="Rohde M."/>
            <person name="Spring S."/>
            <person name="Goker M."/>
            <person name="Detter J.C."/>
            <person name="Bristow J."/>
            <person name="Eisen J.A."/>
            <person name="Markowitz V."/>
            <person name="Hugenholtz P."/>
            <person name="Kyrpides N.C."/>
            <person name="Klenk H.P."/>
            <person name="Woyke T."/>
        </authorList>
    </citation>
    <scope>NUCLEOTIDE SEQUENCE [LARGE SCALE GENOMIC DNA]</scope>
    <source>
        <strain evidence="6">DSM 13258 / LMG 19739 / B1</strain>
    </source>
</reference>
<evidence type="ECO:0000313" key="6">
    <source>
        <dbReference type="Proteomes" id="UP000008908"/>
    </source>
</evidence>
<evidence type="ECO:0000313" key="5">
    <source>
        <dbReference type="EMBL" id="AEM72026.1"/>
    </source>
</evidence>
<accession>G2PK41</accession>
<dbReference type="KEGG" id="mrs:Murru_3004"/>
<evidence type="ECO:0000256" key="3">
    <source>
        <dbReference type="ARBA" id="ARBA00023163"/>
    </source>
</evidence>
<dbReference type="PROSITE" id="PS01124">
    <property type="entry name" value="HTH_ARAC_FAMILY_2"/>
    <property type="match status" value="1"/>
</dbReference>
<protein>
    <submittedName>
        <fullName evidence="5">Transcriptional regulator, AraC family</fullName>
    </submittedName>
</protein>
<gene>
    <name evidence="5" type="ordered locus">Murru_3004</name>
</gene>
<dbReference type="STRING" id="886377.Murru_3004"/>
<sequence length="265" mass="30312">MQYPTTPCLSKYIKHYLVFDIPSNGQKRYRHFSNGHNGIVLTLKKEEFVSINSKTTLPETFVFKQISDNQDFYISGATSIVIVLFQPFGLYNLTGIPANHFVSDFEDSSLIFGKEILKLKNQLQSSSNSNEVINHLNSFFTHKIKSNNPLINPFLSNSIQLVHNKKGDISVNDLCAQIGVTERKMQRMFSKQIGVSPKKFICNIRLHHFLSLLRNEKGFLSLTNLSLQAGYYDQAHLIKEFKKIVGFAPSKYQKTKRLAVNLIEF</sequence>
<keyword evidence="3" id="KW-0804">Transcription</keyword>
<dbReference type="Pfam" id="PF20240">
    <property type="entry name" value="DUF6597"/>
    <property type="match status" value="1"/>
</dbReference>
<dbReference type="InterPro" id="IPR050204">
    <property type="entry name" value="AraC_XylS_family_regulators"/>
</dbReference>
<dbReference type="AlphaFoldDB" id="G2PK41"/>
<reference evidence="6" key="1">
    <citation type="submission" date="2011-08" db="EMBL/GenBank/DDBJ databases">
        <title>The complete genome of Muricauda ruestringensis DSM 13258.</title>
        <authorList>
            <person name="Lucas S."/>
            <person name="Han J."/>
            <person name="Lapidus A."/>
            <person name="Bruce D."/>
            <person name="Goodwin L."/>
            <person name="Pitluck S."/>
            <person name="Peters L."/>
            <person name="Kyrpides N."/>
            <person name="Mavromatis K."/>
            <person name="Ivanova N."/>
            <person name="Ovchinnikova G."/>
            <person name="Teshima H."/>
            <person name="Detter J.C."/>
            <person name="Tapia R."/>
            <person name="Han C."/>
            <person name="Land M."/>
            <person name="Hauser L."/>
            <person name="Markowitz V."/>
            <person name="Cheng J.-F."/>
            <person name="Hugenholtz P."/>
            <person name="Woyke T."/>
            <person name="Wu D."/>
            <person name="Spring S."/>
            <person name="Schroeder M."/>
            <person name="Brambilla E."/>
            <person name="Klenk H.-P."/>
            <person name="Eisen J.A."/>
        </authorList>
    </citation>
    <scope>NUCLEOTIDE SEQUENCE [LARGE SCALE GENOMIC DNA]</scope>
    <source>
        <strain evidence="6">DSM 13258 / LMG 19739 / B1</strain>
    </source>
</reference>
<dbReference type="InterPro" id="IPR046532">
    <property type="entry name" value="DUF6597"/>
</dbReference>
<dbReference type="PANTHER" id="PTHR46796:SF13">
    <property type="entry name" value="HTH-TYPE TRANSCRIPTIONAL ACTIVATOR RHAS"/>
    <property type="match status" value="1"/>
</dbReference>
<evidence type="ECO:0000256" key="1">
    <source>
        <dbReference type="ARBA" id="ARBA00023015"/>
    </source>
</evidence>
<dbReference type="SUPFAM" id="SSF46689">
    <property type="entry name" value="Homeodomain-like"/>
    <property type="match status" value="1"/>
</dbReference>
<feature type="domain" description="HTH araC/xylS-type" evidence="4">
    <location>
        <begin position="156"/>
        <end position="255"/>
    </location>
</feature>
<dbReference type="EMBL" id="CP002999">
    <property type="protein sequence ID" value="AEM72026.1"/>
    <property type="molecule type" value="Genomic_DNA"/>
</dbReference>
<name>G2PK41_ALLRU</name>
<dbReference type="SMART" id="SM00342">
    <property type="entry name" value="HTH_ARAC"/>
    <property type="match status" value="1"/>
</dbReference>
<dbReference type="eggNOG" id="COG2207">
    <property type="taxonomic scope" value="Bacteria"/>
</dbReference>
<dbReference type="PANTHER" id="PTHR46796">
    <property type="entry name" value="HTH-TYPE TRANSCRIPTIONAL ACTIVATOR RHAS-RELATED"/>
    <property type="match status" value="1"/>
</dbReference>
<dbReference type="OrthoDB" id="323290at2"/>